<gene>
    <name evidence="2" type="ORF">LCGC14_1060800</name>
</gene>
<evidence type="ECO:0000259" key="1">
    <source>
        <dbReference type="Pfam" id="PF08241"/>
    </source>
</evidence>
<feature type="domain" description="Methyltransferase type 11" evidence="1">
    <location>
        <begin position="69"/>
        <end position="120"/>
    </location>
</feature>
<dbReference type="InterPro" id="IPR029063">
    <property type="entry name" value="SAM-dependent_MTases_sf"/>
</dbReference>
<dbReference type="AlphaFoldDB" id="A0A0F9MQP5"/>
<proteinExistence type="predicted"/>
<dbReference type="Pfam" id="PF08241">
    <property type="entry name" value="Methyltransf_11"/>
    <property type="match status" value="1"/>
</dbReference>
<evidence type="ECO:0000313" key="2">
    <source>
        <dbReference type="EMBL" id="KKN08039.1"/>
    </source>
</evidence>
<dbReference type="SUPFAM" id="SSF53335">
    <property type="entry name" value="S-adenosyl-L-methionine-dependent methyltransferases"/>
    <property type="match status" value="1"/>
</dbReference>
<dbReference type="GO" id="GO:0008757">
    <property type="term" value="F:S-adenosylmethionine-dependent methyltransferase activity"/>
    <property type="evidence" value="ECO:0007669"/>
    <property type="project" value="InterPro"/>
</dbReference>
<accession>A0A0F9MQP5</accession>
<dbReference type="InterPro" id="IPR013216">
    <property type="entry name" value="Methyltransf_11"/>
</dbReference>
<protein>
    <recommendedName>
        <fullName evidence="1">Methyltransferase type 11 domain-containing protein</fullName>
    </recommendedName>
</protein>
<organism evidence="2">
    <name type="scientific">marine sediment metagenome</name>
    <dbReference type="NCBI Taxonomy" id="412755"/>
    <lineage>
        <taxon>unclassified sequences</taxon>
        <taxon>metagenomes</taxon>
        <taxon>ecological metagenomes</taxon>
    </lineage>
</organism>
<sequence>MIDYRTEMQKKMLSWWQSPLGRSVLNQEKTVLQSLSHHFSGKYQFQLGLEQRLLPDVALSRMQKTMGKSADVEGSNESLPFKSRCIDTLLLVHVIEFSVDPHQVLREVERVLDADGTLILCSFNPWSFWGVRRLFSFKSPPPWHGHFFSQTRIKDWLALLNFEVVTTKHLVFHPPIQSERWLSKVSLIERMGKRLWPIFSGVTILVATKRTIPLTPITMYEHVKHLFPTGRLVSKPLTREKNNG</sequence>
<reference evidence="2" key="1">
    <citation type="journal article" date="2015" name="Nature">
        <title>Complex archaea that bridge the gap between prokaryotes and eukaryotes.</title>
        <authorList>
            <person name="Spang A."/>
            <person name="Saw J.H."/>
            <person name="Jorgensen S.L."/>
            <person name="Zaremba-Niedzwiedzka K."/>
            <person name="Martijn J."/>
            <person name="Lind A.E."/>
            <person name="van Eijk R."/>
            <person name="Schleper C."/>
            <person name="Guy L."/>
            <person name="Ettema T.J."/>
        </authorList>
    </citation>
    <scope>NUCLEOTIDE SEQUENCE</scope>
</reference>
<dbReference type="Gene3D" id="3.40.50.150">
    <property type="entry name" value="Vaccinia Virus protein VP39"/>
    <property type="match status" value="1"/>
</dbReference>
<dbReference type="EMBL" id="LAZR01004501">
    <property type="protein sequence ID" value="KKN08039.1"/>
    <property type="molecule type" value="Genomic_DNA"/>
</dbReference>
<comment type="caution">
    <text evidence="2">The sequence shown here is derived from an EMBL/GenBank/DDBJ whole genome shotgun (WGS) entry which is preliminary data.</text>
</comment>
<name>A0A0F9MQP5_9ZZZZ</name>